<dbReference type="EMBL" id="JBHSEH010000005">
    <property type="protein sequence ID" value="MFC4426215.1"/>
    <property type="molecule type" value="Genomic_DNA"/>
</dbReference>
<keyword evidence="4" id="KW-1185">Reference proteome</keyword>
<protein>
    <submittedName>
        <fullName evidence="3">Phage terminase large subunit</fullName>
    </submittedName>
</protein>
<dbReference type="SUPFAM" id="SSF52540">
    <property type="entry name" value="P-loop containing nucleoside triphosphate hydrolases"/>
    <property type="match status" value="1"/>
</dbReference>
<keyword evidence="1" id="KW-1188">Viral release from host cell</keyword>
<organism evidence="3 4">
    <name type="scientific">Deinococcus navajonensis</name>
    <dbReference type="NCBI Taxonomy" id="309884"/>
    <lineage>
        <taxon>Bacteria</taxon>
        <taxon>Thermotogati</taxon>
        <taxon>Deinococcota</taxon>
        <taxon>Deinococci</taxon>
        <taxon>Deinococcales</taxon>
        <taxon>Deinococcaceae</taxon>
        <taxon>Deinococcus</taxon>
    </lineage>
</organism>
<dbReference type="Gene3D" id="3.40.50.300">
    <property type="entry name" value="P-loop containing nucleotide triphosphate hydrolases"/>
    <property type="match status" value="1"/>
</dbReference>
<dbReference type="InterPro" id="IPR027417">
    <property type="entry name" value="P-loop_NTPase"/>
</dbReference>
<dbReference type="InterPro" id="IPR035421">
    <property type="entry name" value="Terminase_6C"/>
</dbReference>
<dbReference type="Pfam" id="PF03237">
    <property type="entry name" value="Terminase_6N"/>
    <property type="match status" value="1"/>
</dbReference>
<dbReference type="Proteomes" id="UP001595998">
    <property type="component" value="Unassembled WGS sequence"/>
</dbReference>
<gene>
    <name evidence="3" type="primary">terL</name>
    <name evidence="3" type="ORF">ACFOZ9_08305</name>
</gene>
<dbReference type="NCBIfam" id="TIGR01630">
    <property type="entry name" value="psiM2_ORF9"/>
    <property type="match status" value="1"/>
</dbReference>
<sequence length="391" mass="44467">MNSVAQVRLPRYHAAQQHIVRNARRFNVVCAGRRTGKTKMGTRLLIEPALQGYPVAWFAPNYKYLEEVWREVGIATRDITRHSDKTAKRRELVTGGVIEFWTLDGEDAARGRKYKRAIIDEAAIARTLQEQWQQAVRPTLTDMIGDAWFLSTPKGENYFHQLAQRYKTQPDSWAYFQHPTSDNPFIDPAEIEDARLDLPELVFRQEYLAEFVTQAGTLLKPQWIKTAEPPPGLTLRMGVDLAISQKEGSDYSAAVILGTDAQGNVFIVHAERVRASFHQVLEWIKRLAQDWNPSVIHVEQVQFQAAVISELVRTTSLPVKGIRPDRDKVTRFLPLQARYEQGLVWHAPSLPQEFGNELLSFPLGEHDDMVDAAAYAFMEAPKRGGFFGLSI</sequence>
<evidence type="ECO:0000313" key="3">
    <source>
        <dbReference type="EMBL" id="MFC4426215.1"/>
    </source>
</evidence>
<comment type="caution">
    <text evidence="3">The sequence shown here is derived from an EMBL/GenBank/DDBJ whole genome shotgun (WGS) entry which is preliminary data.</text>
</comment>
<reference evidence="4" key="1">
    <citation type="journal article" date="2019" name="Int. J. Syst. Evol. Microbiol.">
        <title>The Global Catalogue of Microorganisms (GCM) 10K type strain sequencing project: providing services to taxonomists for standard genome sequencing and annotation.</title>
        <authorList>
            <consortium name="The Broad Institute Genomics Platform"/>
            <consortium name="The Broad Institute Genome Sequencing Center for Infectious Disease"/>
            <person name="Wu L."/>
            <person name="Ma J."/>
        </authorList>
    </citation>
    <scope>NUCLEOTIDE SEQUENCE [LARGE SCALE GENOMIC DNA]</scope>
    <source>
        <strain evidence="4">CCUG 56029</strain>
    </source>
</reference>
<dbReference type="RefSeq" id="WP_380038373.1">
    <property type="nucleotide sequence ID" value="NZ_JBHSEH010000005.1"/>
</dbReference>
<dbReference type="Pfam" id="PF17289">
    <property type="entry name" value="Terminase_6C"/>
    <property type="match status" value="1"/>
</dbReference>
<dbReference type="Gene3D" id="3.30.420.240">
    <property type="match status" value="1"/>
</dbReference>
<evidence type="ECO:0000256" key="1">
    <source>
        <dbReference type="ARBA" id="ARBA00022612"/>
    </source>
</evidence>
<accession>A0ABV8XPG7</accession>
<evidence type="ECO:0000313" key="4">
    <source>
        <dbReference type="Proteomes" id="UP001595998"/>
    </source>
</evidence>
<name>A0ABV8XPG7_9DEIO</name>
<proteinExistence type="predicted"/>
<feature type="domain" description="Terminase large subunit gp17-like C-terminal" evidence="2">
    <location>
        <begin position="237"/>
        <end position="379"/>
    </location>
</feature>
<dbReference type="InterPro" id="IPR006517">
    <property type="entry name" value="Phage_terminase_lsu-like_C"/>
</dbReference>
<evidence type="ECO:0000259" key="2">
    <source>
        <dbReference type="Pfam" id="PF17289"/>
    </source>
</evidence>